<feature type="transmembrane region" description="Helical" evidence="1">
    <location>
        <begin position="112"/>
        <end position="131"/>
    </location>
</feature>
<dbReference type="WBParaSite" id="TCNE_0000124901-mRNA-1">
    <property type="protein sequence ID" value="TCNE_0000124901-mRNA-1"/>
    <property type="gene ID" value="TCNE_0000124901"/>
</dbReference>
<name>A0A183TYD0_TOXCA</name>
<evidence type="ECO:0000313" key="4">
    <source>
        <dbReference type="Proteomes" id="UP000050794"/>
    </source>
</evidence>
<dbReference type="InterPro" id="IPR000242">
    <property type="entry name" value="PTP_cat"/>
</dbReference>
<reference evidence="5" key="1">
    <citation type="submission" date="2016-06" db="UniProtKB">
        <authorList>
            <consortium name="WormBaseParasite"/>
        </authorList>
    </citation>
    <scope>IDENTIFICATION</scope>
</reference>
<evidence type="ECO:0000256" key="1">
    <source>
        <dbReference type="SAM" id="Phobius"/>
    </source>
</evidence>
<evidence type="ECO:0000313" key="5">
    <source>
        <dbReference type="WBParaSite" id="TCNE_0000124901-mRNA-1"/>
    </source>
</evidence>
<keyword evidence="1" id="KW-1133">Transmembrane helix</keyword>
<dbReference type="InterPro" id="IPR050348">
    <property type="entry name" value="Protein-Tyr_Phosphatase"/>
</dbReference>
<protein>
    <submittedName>
        <fullName evidence="5">Tyrosine-protein phosphatase domain-containing protein</fullName>
    </submittedName>
</protein>
<dbReference type="InterPro" id="IPR029021">
    <property type="entry name" value="Prot-tyrosine_phosphatase-like"/>
</dbReference>
<feature type="transmembrane region" description="Helical" evidence="1">
    <location>
        <begin position="143"/>
        <end position="168"/>
    </location>
</feature>
<keyword evidence="1" id="KW-0812">Transmembrane</keyword>
<proteinExistence type="predicted"/>
<sequence>MNAKFRCVMLPYFRLSVCNYSYPRRYFAYIAESYMQLPERTYVGDGNTTAGVEPCNVLYLSRHKPEDPALRPGLKYTGFLIVRVDRDDSVREEVLRQSDPFFSKRKRLSFEIFSTWTAMRQLIISGPAYGFSSYFKPILLQSWISVLFIVLSLLIFAVLASSTVVYVLHKRGMMKQLCPVKKDRVLLKPMFHATPVEDLPNEFIIRHRDSNFLFISEFESLASERRENVHKNRYNDIKAFDATRVKLSQIGGDSSSDYINANFVKVCFSWLFTHIVIIIPLARCCSFCLVDLIILLGAPKGSSEYFVLIRWLSVSFRSDPSNLPVYESFQLR</sequence>
<reference evidence="3 4" key="2">
    <citation type="submission" date="2018-11" db="EMBL/GenBank/DDBJ databases">
        <authorList>
            <consortium name="Pathogen Informatics"/>
        </authorList>
    </citation>
    <scope>NUCLEOTIDE SEQUENCE [LARGE SCALE GENOMIC DNA]</scope>
</reference>
<dbReference type="Proteomes" id="UP000050794">
    <property type="component" value="Unassembled WGS sequence"/>
</dbReference>
<feature type="domain" description="Tyrosine-protein phosphatase" evidence="2">
    <location>
        <begin position="199"/>
        <end position="309"/>
    </location>
</feature>
<dbReference type="Pfam" id="PF00102">
    <property type="entry name" value="Y_phosphatase"/>
    <property type="match status" value="1"/>
</dbReference>
<dbReference type="AlphaFoldDB" id="A0A183TYD0"/>
<evidence type="ECO:0000313" key="3">
    <source>
        <dbReference type="EMBL" id="VDM25784.1"/>
    </source>
</evidence>
<evidence type="ECO:0000259" key="2">
    <source>
        <dbReference type="PROSITE" id="PS50055"/>
    </source>
</evidence>
<keyword evidence="4" id="KW-1185">Reference proteome</keyword>
<dbReference type="GO" id="GO:0004725">
    <property type="term" value="F:protein tyrosine phosphatase activity"/>
    <property type="evidence" value="ECO:0007669"/>
    <property type="project" value="InterPro"/>
</dbReference>
<dbReference type="SUPFAM" id="SSF52799">
    <property type="entry name" value="(Phosphotyrosine protein) phosphatases II"/>
    <property type="match status" value="1"/>
</dbReference>
<dbReference type="EMBL" id="UYWY01000871">
    <property type="protein sequence ID" value="VDM25784.1"/>
    <property type="molecule type" value="Genomic_DNA"/>
</dbReference>
<dbReference type="PROSITE" id="PS50055">
    <property type="entry name" value="TYR_PHOSPHATASE_PTP"/>
    <property type="match status" value="1"/>
</dbReference>
<dbReference type="Gene3D" id="3.90.190.10">
    <property type="entry name" value="Protein tyrosine phosphatase superfamily"/>
    <property type="match status" value="1"/>
</dbReference>
<gene>
    <name evidence="3" type="ORF">TCNE_LOCUS1250</name>
</gene>
<organism evidence="4 5">
    <name type="scientific">Toxocara canis</name>
    <name type="common">Canine roundworm</name>
    <dbReference type="NCBI Taxonomy" id="6265"/>
    <lineage>
        <taxon>Eukaryota</taxon>
        <taxon>Metazoa</taxon>
        <taxon>Ecdysozoa</taxon>
        <taxon>Nematoda</taxon>
        <taxon>Chromadorea</taxon>
        <taxon>Rhabditida</taxon>
        <taxon>Spirurina</taxon>
        <taxon>Ascaridomorpha</taxon>
        <taxon>Ascaridoidea</taxon>
        <taxon>Toxocaridae</taxon>
        <taxon>Toxocara</taxon>
    </lineage>
</organism>
<dbReference type="PANTHER" id="PTHR19134:SF495">
    <property type="entry name" value="TYROSINE-PROTEIN PHOSPHATASE 69D"/>
    <property type="match status" value="1"/>
</dbReference>
<dbReference type="PANTHER" id="PTHR19134">
    <property type="entry name" value="RECEPTOR-TYPE TYROSINE-PROTEIN PHOSPHATASE"/>
    <property type="match status" value="1"/>
</dbReference>
<accession>A0A183TYD0</accession>
<keyword evidence="1" id="KW-0472">Membrane</keyword>